<feature type="transmembrane region" description="Helical" evidence="2">
    <location>
        <begin position="21"/>
        <end position="39"/>
    </location>
</feature>
<evidence type="ECO:0000256" key="2">
    <source>
        <dbReference type="SAM" id="Phobius"/>
    </source>
</evidence>
<keyword evidence="2" id="KW-0812">Transmembrane</keyword>
<evidence type="ECO:0000256" key="1">
    <source>
        <dbReference type="SAM" id="MobiDB-lite"/>
    </source>
</evidence>
<evidence type="ECO:0008006" key="5">
    <source>
        <dbReference type="Google" id="ProtNLM"/>
    </source>
</evidence>
<keyword evidence="2" id="KW-0472">Membrane</keyword>
<name>A0AAC9QR85_EUBLI</name>
<reference evidence="4" key="1">
    <citation type="journal article" date="2017" name="Sci. Rep.">
        <title>Determination of the Genome and Primary Transcriptome of Syngas Fermenting Eubacterium limosum ATCC 8486.</title>
        <authorList>
            <person name="Song Y."/>
            <person name="Shin J."/>
            <person name="Jeong Y."/>
            <person name="Jin S."/>
            <person name="Lee J.K."/>
            <person name="Kim D.R."/>
            <person name="Kim S.C."/>
            <person name="Cho S."/>
            <person name="Cho B.K."/>
        </authorList>
    </citation>
    <scope>NUCLEOTIDE SEQUENCE [LARGE SCALE GENOMIC DNA]</scope>
    <source>
        <strain evidence="4">ATCC 8486</strain>
    </source>
</reference>
<organism evidence="3 4">
    <name type="scientific">Eubacterium limosum</name>
    <dbReference type="NCBI Taxonomy" id="1736"/>
    <lineage>
        <taxon>Bacteria</taxon>
        <taxon>Bacillati</taxon>
        <taxon>Bacillota</taxon>
        <taxon>Clostridia</taxon>
        <taxon>Eubacteriales</taxon>
        <taxon>Eubacteriaceae</taxon>
        <taxon>Eubacterium</taxon>
    </lineage>
</organism>
<evidence type="ECO:0000313" key="4">
    <source>
        <dbReference type="Proteomes" id="UP000192391"/>
    </source>
</evidence>
<dbReference type="EMBL" id="CP019962">
    <property type="protein sequence ID" value="ARD64414.1"/>
    <property type="molecule type" value="Genomic_DNA"/>
</dbReference>
<feature type="region of interest" description="Disordered" evidence="1">
    <location>
        <begin position="193"/>
        <end position="238"/>
    </location>
</feature>
<feature type="transmembrane region" description="Helical" evidence="2">
    <location>
        <begin position="152"/>
        <end position="174"/>
    </location>
</feature>
<evidence type="ECO:0000313" key="3">
    <source>
        <dbReference type="EMBL" id="ARD64414.1"/>
    </source>
</evidence>
<dbReference type="Proteomes" id="UP000192391">
    <property type="component" value="Chromosome"/>
</dbReference>
<dbReference type="AlphaFoldDB" id="A0AAC9QR85"/>
<keyword evidence="2" id="KW-1133">Transmembrane helix</keyword>
<proteinExistence type="predicted"/>
<dbReference type="KEGG" id="elim:B2M23_02100"/>
<gene>
    <name evidence="3" type="ORF">B2M23_02100</name>
</gene>
<accession>A0AAC9QR85</accession>
<sequence length="238" mass="27794">METKDFKNIGWKHLVKRFGDFFLILFLAIALFYIVSMKLNPTDAPRFFGYKPYVILTNSMVPTLPVGSLVIDHAIDEDDPIPKNTPITFKAELQGKEVFVTHYFRYIDTSDGYDRYMTQGEGYQEGQYDEFEIHREDIVGTYAFHIPYLGRIAMFLQSPAALTMFLLWGFILMLEHMVKKWLSYKYPEDEEDLMKPKQRVKAKNVKPPKGRYLRGETPRHRPPSAPPLKRPSMDEIKG</sequence>
<feature type="compositionally biased region" description="Basic residues" evidence="1">
    <location>
        <begin position="196"/>
        <end position="212"/>
    </location>
</feature>
<protein>
    <recommendedName>
        <fullName evidence="5">Signal peptidase I</fullName>
    </recommendedName>
</protein>